<dbReference type="EMBL" id="CP022358">
    <property type="protein sequence ID" value="ASK70117.1"/>
    <property type="molecule type" value="Genomic_DNA"/>
</dbReference>
<dbReference type="GO" id="GO:0022857">
    <property type="term" value="F:transmembrane transporter activity"/>
    <property type="evidence" value="ECO:0007669"/>
    <property type="project" value="InterPro"/>
</dbReference>
<dbReference type="PANTHER" id="PTHR30158">
    <property type="entry name" value="ACRA/E-RELATED COMPONENT OF DRUG EFFLUX TRANSPORTER"/>
    <property type="match status" value="1"/>
</dbReference>
<evidence type="ECO:0000256" key="3">
    <source>
        <dbReference type="SAM" id="SignalP"/>
    </source>
</evidence>
<dbReference type="NCBIfam" id="TIGR01730">
    <property type="entry name" value="RND_mfp"/>
    <property type="match status" value="1"/>
</dbReference>
<dbReference type="Gene3D" id="2.40.420.20">
    <property type="match status" value="1"/>
</dbReference>
<evidence type="ECO:0000259" key="6">
    <source>
        <dbReference type="Pfam" id="PF25944"/>
    </source>
</evidence>
<dbReference type="Gene3D" id="2.40.30.170">
    <property type="match status" value="1"/>
</dbReference>
<feature type="domain" description="Multidrug resistance protein MdtA-like beta-barrel" evidence="6">
    <location>
        <begin position="235"/>
        <end position="295"/>
    </location>
</feature>
<dbReference type="KEGG" id="sbj:CF168_15335"/>
<dbReference type="RefSeq" id="WP_011716183.1">
    <property type="nucleotide sequence ID" value="NZ_CP022358.1"/>
</dbReference>
<evidence type="ECO:0000259" key="5">
    <source>
        <dbReference type="Pfam" id="PF25917"/>
    </source>
</evidence>
<dbReference type="Pfam" id="PF25876">
    <property type="entry name" value="HH_MFP_RND"/>
    <property type="match status" value="1"/>
</dbReference>
<sequence>MKSNQPLRILMLTAVAAFVLSACGEPEAQQGQAPGAPKVDVAQVLHERVTEWDEFTGRLQAPESVTLVPRVSGYIASVNFKEGALVKKGDVLFHIDASVFEAEVARLRADLASALSAEQLATNDLERARKLFAQKAVSAELLDTRESNKRQTTAAVASVKAALLRAELDLDYTQVRAPIDGRASYANVTAGNYVSAGQSVLTSLVSTASMYAYFDVDEQTYLKYVKLTAEKKRKDPRAGDNPVYMALANEREYQHIGLVDFVDNSMDRQTGTIRVRATFSNEDNSLLPGLFARLRTAGSGAYDGILIDDKAVGTDLNNKFVLVVANDGTVEYRGVTLGEKVQGLRIVKQGLAADDKIVVNGMQRVRPKMQIEPHLVDMADSEQLEALRQAQLLLDKHQENITTPDVEVASRG</sequence>
<reference evidence="8 9" key="1">
    <citation type="submission" date="2017-07" db="EMBL/GenBank/DDBJ databases">
        <title>Phenotypical and genomic characterization of a clinical isolate of Shewanella bicestrii sp. nov. producing an extended-spectrum beta-lactamase and a new oxacillinase variant.</title>
        <authorList>
            <person name="Jousset A.B."/>
            <person name="Bonnin R.A."/>
            <person name="Girlich D."/>
            <person name="Dabos L."/>
            <person name="Potron A."/>
            <person name="Dortet L."/>
            <person name="Glaser P."/>
            <person name="Naas T."/>
        </authorList>
    </citation>
    <scope>NUCLEOTIDE SEQUENCE [LARGE SCALE GENOMIC DNA]</scope>
    <source>
        <strain evidence="8 9">JAB-1</strain>
    </source>
</reference>
<dbReference type="InterPro" id="IPR006143">
    <property type="entry name" value="RND_pump_MFP"/>
</dbReference>
<comment type="similarity">
    <text evidence="2">Belongs to the membrane fusion protein (MFP) (TC 8.A.1) family.</text>
</comment>
<dbReference type="Pfam" id="PF25944">
    <property type="entry name" value="Beta-barrel_RND"/>
    <property type="match status" value="1"/>
</dbReference>
<name>A0A220UPH9_9GAMM</name>
<accession>A0A220UPH9</accession>
<evidence type="ECO:0000313" key="9">
    <source>
        <dbReference type="Proteomes" id="UP000198367"/>
    </source>
</evidence>
<evidence type="ECO:0000259" key="7">
    <source>
        <dbReference type="Pfam" id="PF25967"/>
    </source>
</evidence>
<dbReference type="Gene3D" id="1.10.287.470">
    <property type="entry name" value="Helix hairpin bin"/>
    <property type="match status" value="1"/>
</dbReference>
<evidence type="ECO:0000256" key="2">
    <source>
        <dbReference type="ARBA" id="ARBA00009477"/>
    </source>
</evidence>
<dbReference type="Pfam" id="PF25917">
    <property type="entry name" value="BSH_RND"/>
    <property type="match status" value="1"/>
</dbReference>
<dbReference type="PANTHER" id="PTHR30158:SF26">
    <property type="entry name" value="RESISTANCE-NODULATION-CELL DIVISION (RND) MULTIDRUG EFFLUX MEMBRANE FUSION PROTEIN MEXE"/>
    <property type="match status" value="1"/>
</dbReference>
<keyword evidence="9" id="KW-1185">Reference proteome</keyword>
<dbReference type="Gene3D" id="2.40.50.100">
    <property type="match status" value="1"/>
</dbReference>
<feature type="domain" description="Multidrug resistance protein MdtA-like alpha-helical hairpin" evidence="4">
    <location>
        <begin position="105"/>
        <end position="173"/>
    </location>
</feature>
<organism evidence="8 9">
    <name type="scientific">Shewanella bicestrii</name>
    <dbReference type="NCBI Taxonomy" id="2018305"/>
    <lineage>
        <taxon>Bacteria</taxon>
        <taxon>Pseudomonadati</taxon>
        <taxon>Pseudomonadota</taxon>
        <taxon>Gammaproteobacteria</taxon>
        <taxon>Alteromonadales</taxon>
        <taxon>Shewanellaceae</taxon>
        <taxon>Shewanella</taxon>
    </lineage>
</organism>
<dbReference type="InterPro" id="IPR058625">
    <property type="entry name" value="MdtA-like_BSH"/>
</dbReference>
<dbReference type="FunFam" id="2.40.420.20:FF:000001">
    <property type="entry name" value="Efflux RND transporter periplasmic adaptor subunit"/>
    <property type="match status" value="1"/>
</dbReference>
<dbReference type="InterPro" id="IPR058627">
    <property type="entry name" value="MdtA-like_C"/>
</dbReference>
<comment type="subcellular location">
    <subcellularLocation>
        <location evidence="1">Cell inner membrane</location>
        <topology evidence="1">Lipid-anchor</topology>
    </subcellularLocation>
</comment>
<proteinExistence type="inferred from homology"/>
<dbReference type="SUPFAM" id="SSF111369">
    <property type="entry name" value="HlyD-like secretion proteins"/>
    <property type="match status" value="1"/>
</dbReference>
<feature type="signal peptide" evidence="3">
    <location>
        <begin position="1"/>
        <end position="24"/>
    </location>
</feature>
<evidence type="ECO:0000259" key="4">
    <source>
        <dbReference type="Pfam" id="PF25876"/>
    </source>
</evidence>
<dbReference type="Pfam" id="PF25967">
    <property type="entry name" value="RND-MFP_C"/>
    <property type="match status" value="1"/>
</dbReference>
<dbReference type="InterPro" id="IPR058624">
    <property type="entry name" value="MdtA-like_HH"/>
</dbReference>
<protein>
    <submittedName>
        <fullName evidence="8">MexE family multidrug efflux RND transporter periplasmic adaptor subunit</fullName>
    </submittedName>
</protein>
<dbReference type="Proteomes" id="UP000198367">
    <property type="component" value="Chromosome"/>
</dbReference>
<evidence type="ECO:0000256" key="1">
    <source>
        <dbReference type="ARBA" id="ARBA00004519"/>
    </source>
</evidence>
<dbReference type="PROSITE" id="PS51257">
    <property type="entry name" value="PROKAR_LIPOPROTEIN"/>
    <property type="match status" value="1"/>
</dbReference>
<feature type="domain" description="Multidrug resistance protein MdtA-like barrel-sandwich hybrid" evidence="5">
    <location>
        <begin position="64"/>
        <end position="200"/>
    </location>
</feature>
<dbReference type="InterPro" id="IPR058626">
    <property type="entry name" value="MdtA-like_b-barrel"/>
</dbReference>
<feature type="domain" description="Multidrug resistance protein MdtA-like C-terminal permuted SH3" evidence="7">
    <location>
        <begin position="305"/>
        <end position="364"/>
    </location>
</feature>
<dbReference type="AlphaFoldDB" id="A0A220UPH9"/>
<feature type="chain" id="PRO_5011459937" evidence="3">
    <location>
        <begin position="25"/>
        <end position="412"/>
    </location>
</feature>
<dbReference type="GO" id="GO:0046677">
    <property type="term" value="P:response to antibiotic"/>
    <property type="evidence" value="ECO:0007669"/>
    <property type="project" value="TreeGrafter"/>
</dbReference>
<dbReference type="GO" id="GO:0005886">
    <property type="term" value="C:plasma membrane"/>
    <property type="evidence" value="ECO:0007669"/>
    <property type="project" value="UniProtKB-SubCell"/>
</dbReference>
<gene>
    <name evidence="8" type="ORF">CF168_15335</name>
</gene>
<evidence type="ECO:0000313" key="8">
    <source>
        <dbReference type="EMBL" id="ASK70117.1"/>
    </source>
</evidence>
<keyword evidence="3" id="KW-0732">Signal</keyword>